<evidence type="ECO:0000256" key="1">
    <source>
        <dbReference type="SAM" id="MobiDB-lite"/>
    </source>
</evidence>
<sequence>MYRDIVTVNISVNNEADYDIINVMPFNTLLEMHISLQKITNNLSTSLVNISTSLANNNNLSMSINNLSEVLKNSSHITASISTQPPTTTLPSILLPSSSPLPSTTTTTTTSSSSSSSTSTTSSTSTSSTSSTSTTSFPSTMYFTSSNVVLSKEINNWLIPYKSFRSACFACSYFGHGYKECPNIKKTPNDLCLNC</sequence>
<dbReference type="EMBL" id="BLAL01000197">
    <property type="protein sequence ID" value="GES90936.1"/>
    <property type="molecule type" value="Genomic_DNA"/>
</dbReference>
<name>A0A8H3QT53_9GLOM</name>
<gene>
    <name evidence="2" type="ORF">RCL2_001776600</name>
</gene>
<evidence type="ECO:0008006" key="4">
    <source>
        <dbReference type="Google" id="ProtNLM"/>
    </source>
</evidence>
<feature type="region of interest" description="Disordered" evidence="1">
    <location>
        <begin position="81"/>
        <end position="136"/>
    </location>
</feature>
<reference evidence="2" key="1">
    <citation type="submission" date="2019-10" db="EMBL/GenBank/DDBJ databases">
        <title>Conservation and host-specific expression of non-tandemly repeated heterogenous ribosome RNA gene in arbuscular mycorrhizal fungi.</title>
        <authorList>
            <person name="Maeda T."/>
            <person name="Kobayashi Y."/>
            <person name="Nakagawa T."/>
            <person name="Ezawa T."/>
            <person name="Yamaguchi K."/>
            <person name="Bino T."/>
            <person name="Nishimoto Y."/>
            <person name="Shigenobu S."/>
            <person name="Kawaguchi M."/>
        </authorList>
    </citation>
    <scope>NUCLEOTIDE SEQUENCE</scope>
    <source>
        <strain evidence="2">HR1</strain>
    </source>
</reference>
<evidence type="ECO:0000313" key="3">
    <source>
        <dbReference type="Proteomes" id="UP000615446"/>
    </source>
</evidence>
<accession>A0A8H3QT53</accession>
<organism evidence="2 3">
    <name type="scientific">Rhizophagus clarus</name>
    <dbReference type="NCBI Taxonomy" id="94130"/>
    <lineage>
        <taxon>Eukaryota</taxon>
        <taxon>Fungi</taxon>
        <taxon>Fungi incertae sedis</taxon>
        <taxon>Mucoromycota</taxon>
        <taxon>Glomeromycotina</taxon>
        <taxon>Glomeromycetes</taxon>
        <taxon>Glomerales</taxon>
        <taxon>Glomeraceae</taxon>
        <taxon>Rhizophagus</taxon>
    </lineage>
</organism>
<dbReference type="Proteomes" id="UP000615446">
    <property type="component" value="Unassembled WGS sequence"/>
</dbReference>
<protein>
    <recommendedName>
        <fullName evidence="4">CCHC-type domain-containing protein</fullName>
    </recommendedName>
</protein>
<dbReference type="AlphaFoldDB" id="A0A8H3QT53"/>
<comment type="caution">
    <text evidence="2">The sequence shown here is derived from an EMBL/GenBank/DDBJ whole genome shotgun (WGS) entry which is preliminary data.</text>
</comment>
<evidence type="ECO:0000313" key="2">
    <source>
        <dbReference type="EMBL" id="GES90936.1"/>
    </source>
</evidence>
<dbReference type="OrthoDB" id="2352223at2759"/>
<proteinExistence type="predicted"/>